<proteinExistence type="predicted"/>
<protein>
    <submittedName>
        <fullName evidence="1">Uncharacterized protein</fullName>
    </submittedName>
</protein>
<dbReference type="EMBL" id="JAIUJS010000007">
    <property type="protein sequence ID" value="MCA0154011.1"/>
    <property type="molecule type" value="Genomic_DNA"/>
</dbReference>
<comment type="caution">
    <text evidence="1">The sequence shown here is derived from an EMBL/GenBank/DDBJ whole genome shotgun (WGS) entry which is preliminary data.</text>
</comment>
<evidence type="ECO:0000313" key="2">
    <source>
        <dbReference type="Proteomes" id="UP001198402"/>
    </source>
</evidence>
<dbReference type="Proteomes" id="UP001198402">
    <property type="component" value="Unassembled WGS sequence"/>
</dbReference>
<sequence>MKKIFSLLLICCFGLLKVNSQTEVNSYKYIIVPLQYKFLKGENKYRLNTLTKQLFLKSGYEVYYDKQLFPADLFEDRCLAMYADVNEIDRGFRITNLEIELRDCKGELILKSDLGRSGINNHEKRFTTALRNAYDTFSDRLFYQETAKSTSTEEKVVDNKTSDKPLVKSAVALEVSTNSNKVVETKDTTEKEAEKTTEVTAVEKETVEEASGNEILYAQEVDNGYQLVNSEPKVVMVLLKTGLDDVFNVKGNDAIVFKKNGVWMYSENKENGVKLKPLNIKF</sequence>
<name>A0ABS7Y330_9FLAO</name>
<gene>
    <name evidence="1" type="ORF">LBV24_12340</name>
</gene>
<accession>A0ABS7Y330</accession>
<organism evidence="1 2">
    <name type="scientific">Winogradskyella vincentii</name>
    <dbReference type="NCBI Taxonomy" id="2877122"/>
    <lineage>
        <taxon>Bacteria</taxon>
        <taxon>Pseudomonadati</taxon>
        <taxon>Bacteroidota</taxon>
        <taxon>Flavobacteriia</taxon>
        <taxon>Flavobacteriales</taxon>
        <taxon>Flavobacteriaceae</taxon>
        <taxon>Winogradskyella</taxon>
    </lineage>
</organism>
<evidence type="ECO:0000313" key="1">
    <source>
        <dbReference type="EMBL" id="MCA0154011.1"/>
    </source>
</evidence>
<reference evidence="2" key="1">
    <citation type="submission" date="2023-07" db="EMBL/GenBank/DDBJ databases">
        <authorList>
            <person name="Yue Y."/>
        </authorList>
    </citation>
    <scope>NUCLEOTIDE SEQUENCE [LARGE SCALE GENOMIC DNA]</scope>
    <source>
        <strain evidence="2">2Y89</strain>
    </source>
</reference>
<dbReference type="RefSeq" id="WP_224478982.1">
    <property type="nucleotide sequence ID" value="NZ_JAIUJS010000007.1"/>
</dbReference>
<keyword evidence="2" id="KW-1185">Reference proteome</keyword>